<protein>
    <recommendedName>
        <fullName evidence="3">Arginine transporter</fullName>
    </recommendedName>
</protein>
<name>A0A0M6YF39_9RHOB</name>
<proteinExistence type="predicted"/>
<evidence type="ECO:0008006" key="3">
    <source>
        <dbReference type="Google" id="ProtNLM"/>
    </source>
</evidence>
<dbReference type="STRING" id="420998.JDO7802_00297"/>
<gene>
    <name evidence="1" type="ORF">JDO7802_00297</name>
</gene>
<evidence type="ECO:0000313" key="2">
    <source>
        <dbReference type="Proteomes" id="UP000049222"/>
    </source>
</evidence>
<evidence type="ECO:0000313" key="1">
    <source>
        <dbReference type="EMBL" id="CTQ48295.1"/>
    </source>
</evidence>
<sequence>MEAEQPMNPIKTLTALGLVLALSACGGGGSGGGGAARAFATGPIHSACLKADRRAASSSLCGCVQATANSELARGEQSRVVAFFRTPHLAQVTRQSDRAGDERFWRKYKDFVAKAERNCA</sequence>
<dbReference type="Proteomes" id="UP000049222">
    <property type="component" value="Unassembled WGS sequence"/>
</dbReference>
<accession>A0A0M6YF39</accession>
<reference evidence="1 2" key="1">
    <citation type="submission" date="2015-07" db="EMBL/GenBank/DDBJ databases">
        <authorList>
            <person name="Noorani M."/>
        </authorList>
    </citation>
    <scope>NUCLEOTIDE SEQUENCE [LARGE SCALE GENOMIC DNA]</scope>
    <source>
        <strain evidence="1 2">CECT 7802</strain>
    </source>
</reference>
<dbReference type="AlphaFoldDB" id="A0A0M6YF39"/>
<keyword evidence="2" id="KW-1185">Reference proteome</keyword>
<organism evidence="1 2">
    <name type="scientific">Jannaschia donghaensis</name>
    <dbReference type="NCBI Taxonomy" id="420998"/>
    <lineage>
        <taxon>Bacteria</taxon>
        <taxon>Pseudomonadati</taxon>
        <taxon>Pseudomonadota</taxon>
        <taxon>Alphaproteobacteria</taxon>
        <taxon>Rhodobacterales</taxon>
        <taxon>Roseobacteraceae</taxon>
        <taxon>Jannaschia</taxon>
    </lineage>
</organism>
<dbReference type="EMBL" id="CXSU01000005">
    <property type="protein sequence ID" value="CTQ48295.1"/>
    <property type="molecule type" value="Genomic_DNA"/>
</dbReference>